<keyword evidence="9" id="KW-1185">Reference proteome</keyword>
<keyword evidence="4 7" id="KW-1133">Transmembrane helix</keyword>
<dbReference type="InterPro" id="IPR008010">
    <property type="entry name" value="Tatp1"/>
</dbReference>
<feature type="region of interest" description="Disordered" evidence="6">
    <location>
        <begin position="674"/>
        <end position="696"/>
    </location>
</feature>
<evidence type="ECO:0000256" key="5">
    <source>
        <dbReference type="ARBA" id="ARBA00023136"/>
    </source>
</evidence>
<evidence type="ECO:0000313" key="9">
    <source>
        <dbReference type="Proteomes" id="UP001055712"/>
    </source>
</evidence>
<dbReference type="EMBL" id="SIDB01000002">
    <property type="protein sequence ID" value="KAI3435954.1"/>
    <property type="molecule type" value="Genomic_DNA"/>
</dbReference>
<reference evidence="8" key="2">
    <citation type="submission" date="2020-11" db="EMBL/GenBank/DDBJ databases">
        <authorList>
            <person name="Cecchin M."/>
            <person name="Marcolungo L."/>
            <person name="Rossato M."/>
            <person name="Girolomoni L."/>
            <person name="Cosentino E."/>
            <person name="Cuine S."/>
            <person name="Li-Beisson Y."/>
            <person name="Delledonne M."/>
            <person name="Ballottari M."/>
        </authorList>
    </citation>
    <scope>NUCLEOTIDE SEQUENCE</scope>
    <source>
        <strain evidence="8">211/11P</strain>
        <tissue evidence="8">Whole cell</tissue>
    </source>
</reference>
<organism evidence="8 9">
    <name type="scientific">Chlorella vulgaris</name>
    <name type="common">Green alga</name>
    <dbReference type="NCBI Taxonomy" id="3077"/>
    <lineage>
        <taxon>Eukaryota</taxon>
        <taxon>Viridiplantae</taxon>
        <taxon>Chlorophyta</taxon>
        <taxon>core chlorophytes</taxon>
        <taxon>Trebouxiophyceae</taxon>
        <taxon>Chlorellales</taxon>
        <taxon>Chlorellaceae</taxon>
        <taxon>Chlorella clade</taxon>
        <taxon>Chlorella</taxon>
    </lineage>
</organism>
<evidence type="ECO:0000256" key="2">
    <source>
        <dbReference type="ARBA" id="ARBA00008803"/>
    </source>
</evidence>
<feature type="compositionally biased region" description="Gly residues" evidence="6">
    <location>
        <begin position="208"/>
        <end position="217"/>
    </location>
</feature>
<feature type="compositionally biased region" description="Polar residues" evidence="6">
    <location>
        <begin position="1"/>
        <end position="16"/>
    </location>
</feature>
<name>A0A9D4TVH2_CHLVU</name>
<feature type="region of interest" description="Disordered" evidence="6">
    <location>
        <begin position="182"/>
        <end position="234"/>
    </location>
</feature>
<feature type="transmembrane region" description="Helical" evidence="7">
    <location>
        <begin position="597"/>
        <end position="619"/>
    </location>
</feature>
<dbReference type="PANTHER" id="PTHR13317">
    <property type="entry name" value="TRANSMEMBRANE ANTERIOR POSTERIOR TRANSFORMATION PROTEIN 1 HOMOLOG"/>
    <property type="match status" value="1"/>
</dbReference>
<feature type="region of interest" description="Disordered" evidence="6">
    <location>
        <begin position="104"/>
        <end position="133"/>
    </location>
</feature>
<dbReference type="AlphaFoldDB" id="A0A9D4TVH2"/>
<feature type="region of interest" description="Disordered" evidence="6">
    <location>
        <begin position="1"/>
        <end position="44"/>
    </location>
</feature>
<evidence type="ECO:0000256" key="7">
    <source>
        <dbReference type="SAM" id="Phobius"/>
    </source>
</evidence>
<dbReference type="GO" id="GO:0005789">
    <property type="term" value="C:endoplasmic reticulum membrane"/>
    <property type="evidence" value="ECO:0007669"/>
    <property type="project" value="TreeGrafter"/>
</dbReference>
<evidence type="ECO:0000313" key="8">
    <source>
        <dbReference type="EMBL" id="KAI3435954.1"/>
    </source>
</evidence>
<evidence type="ECO:0000256" key="3">
    <source>
        <dbReference type="ARBA" id="ARBA00022692"/>
    </source>
</evidence>
<sequence>MEASTSSPIPVQSQPDGQGRRSGDWITVTKKQQRQRRRAAAAANSALLTSLAASEGECSSPGSSTPEASEAIDLLSTSLPSPQKAVSLPRAGLLAHAVERASACSTPLASPRVAPDPGLGSTPVDSSTSNAAAAAMPEWADGGSLLARQDSLSQSALDLHDYSKRTLRSSKSDIASLSIATARQRHAEDGTGSGAGGSRLDGISESAQGGGGAGGAGSSSVTGQPSTGVPQAATAAPLRRGRVAAGLGQPFSAYLSAELHPGPSYHTADVVWGQSERDRVYNALVAVPYQLERLMLFGVAVCLDSFLAIFTLLPLRVGVALLALARGILSLPGVRGQGDQAGAEGEGQRAGQRVALRGDQLFDLLSAAMSLGVVLFLWNLNAGTLYFWMKDLTQELLKLSVLYTALELSDKICCSFGVDVLEALAASCTQLAAGWDRRAAYNVACDVLVASLLLSLHGATLMSQAMVFGVAMNSKKNTLVALLIAANFTEIKGTVLKRFDATKLYSLACQDVVERFHLLLVLAFVVVEEMGNSGARTPNPVLLAGCVRIYAGEVVIDIIKHAVLGKFNEIRPGVYREFMRDLCDRVSGAQSHNIHKLVGFEPFAPSALFFRIALTAAALRHDGGRLQPMRVAAAVPAALGLWALLLLAKLGLGYLLKVAATHYVAHYEARRAGGRAGPLRRPGAAATTHQQPKKEV</sequence>
<accession>A0A9D4TVH2</accession>
<proteinExistence type="inferred from homology"/>
<dbReference type="Pfam" id="PF05346">
    <property type="entry name" value="DUF747"/>
    <property type="match status" value="1"/>
</dbReference>
<dbReference type="OrthoDB" id="29023at2759"/>
<dbReference type="Proteomes" id="UP001055712">
    <property type="component" value="Unassembled WGS sequence"/>
</dbReference>
<dbReference type="PANTHER" id="PTHR13317:SF4">
    <property type="entry name" value="TRANSMEMBRANE ANTERIOR POSTERIOR TRANSFORMATION PROTEIN 1 HOMOLOG"/>
    <property type="match status" value="1"/>
</dbReference>
<feature type="compositionally biased region" description="Low complexity" evidence="6">
    <location>
        <begin position="677"/>
        <end position="686"/>
    </location>
</feature>
<keyword evidence="5 7" id="KW-0472">Membrane</keyword>
<evidence type="ECO:0000256" key="6">
    <source>
        <dbReference type="SAM" id="MobiDB-lite"/>
    </source>
</evidence>
<protein>
    <submittedName>
        <fullName evidence="8">Uncharacterized protein</fullName>
    </submittedName>
</protein>
<comment type="subcellular location">
    <subcellularLocation>
        <location evidence="1">Membrane</location>
        <topology evidence="1">Multi-pass membrane protein</topology>
    </subcellularLocation>
</comment>
<comment type="similarity">
    <text evidence="2">Belongs to the TAPT1 family.</text>
</comment>
<reference evidence="8" key="1">
    <citation type="journal article" date="2019" name="Plant J.">
        <title>Chlorella vulgaris genome assembly and annotation reveals the molecular basis for metabolic acclimation to high light conditions.</title>
        <authorList>
            <person name="Cecchin M."/>
            <person name="Marcolungo L."/>
            <person name="Rossato M."/>
            <person name="Girolomoni L."/>
            <person name="Cosentino E."/>
            <person name="Cuine S."/>
            <person name="Li-Beisson Y."/>
            <person name="Delledonne M."/>
            <person name="Ballottari M."/>
        </authorList>
    </citation>
    <scope>NUCLEOTIDE SEQUENCE</scope>
    <source>
        <strain evidence="8">211/11P</strain>
    </source>
</reference>
<feature type="transmembrane region" description="Helical" evidence="7">
    <location>
        <begin position="631"/>
        <end position="648"/>
    </location>
</feature>
<feature type="transmembrane region" description="Helical" evidence="7">
    <location>
        <begin position="361"/>
        <end position="380"/>
    </location>
</feature>
<gene>
    <name evidence="8" type="ORF">D9Q98_002012</name>
</gene>
<keyword evidence="3 7" id="KW-0812">Transmembrane</keyword>
<evidence type="ECO:0000256" key="1">
    <source>
        <dbReference type="ARBA" id="ARBA00004141"/>
    </source>
</evidence>
<feature type="transmembrane region" description="Helical" evidence="7">
    <location>
        <begin position="447"/>
        <end position="471"/>
    </location>
</feature>
<comment type="caution">
    <text evidence="8">The sequence shown here is derived from an EMBL/GenBank/DDBJ whole genome shotgun (WGS) entry which is preliminary data.</text>
</comment>
<evidence type="ECO:0000256" key="4">
    <source>
        <dbReference type="ARBA" id="ARBA00022989"/>
    </source>
</evidence>